<name>A0AAV6PNA7_SOLSE</name>
<gene>
    <name evidence="2" type="ORF">JOB18_009999</name>
</gene>
<dbReference type="AlphaFoldDB" id="A0AAV6PNA7"/>
<proteinExistence type="predicted"/>
<reference evidence="2 3" key="1">
    <citation type="journal article" date="2021" name="Sci. Rep.">
        <title>Chromosome anchoring in Senegalese sole (Solea senegalensis) reveals sex-associated markers and genome rearrangements in flatfish.</title>
        <authorList>
            <person name="Guerrero-Cozar I."/>
            <person name="Gomez-Garrido J."/>
            <person name="Berbel C."/>
            <person name="Martinez-Blanch J.F."/>
            <person name="Alioto T."/>
            <person name="Claros M.G."/>
            <person name="Gagnaire P.A."/>
            <person name="Manchado M."/>
        </authorList>
    </citation>
    <scope>NUCLEOTIDE SEQUENCE [LARGE SCALE GENOMIC DNA]</scope>
    <source>
        <strain evidence="2">Sse05_10M</strain>
    </source>
</reference>
<feature type="compositionally biased region" description="Polar residues" evidence="1">
    <location>
        <begin position="60"/>
        <end position="81"/>
    </location>
</feature>
<feature type="compositionally biased region" description="Polar residues" evidence="1">
    <location>
        <begin position="1"/>
        <end position="31"/>
    </location>
</feature>
<keyword evidence="3" id="KW-1185">Reference proteome</keyword>
<organism evidence="2 3">
    <name type="scientific">Solea senegalensis</name>
    <name type="common">Senegalese sole</name>
    <dbReference type="NCBI Taxonomy" id="28829"/>
    <lineage>
        <taxon>Eukaryota</taxon>
        <taxon>Metazoa</taxon>
        <taxon>Chordata</taxon>
        <taxon>Craniata</taxon>
        <taxon>Vertebrata</taxon>
        <taxon>Euteleostomi</taxon>
        <taxon>Actinopterygii</taxon>
        <taxon>Neopterygii</taxon>
        <taxon>Teleostei</taxon>
        <taxon>Neoteleostei</taxon>
        <taxon>Acanthomorphata</taxon>
        <taxon>Carangaria</taxon>
        <taxon>Pleuronectiformes</taxon>
        <taxon>Pleuronectoidei</taxon>
        <taxon>Soleidae</taxon>
        <taxon>Solea</taxon>
    </lineage>
</organism>
<accession>A0AAV6PNA7</accession>
<comment type="caution">
    <text evidence="2">The sequence shown here is derived from an EMBL/GenBank/DDBJ whole genome shotgun (WGS) entry which is preliminary data.</text>
</comment>
<protein>
    <submittedName>
        <fullName evidence="2">Uncharacterized protein</fullName>
    </submittedName>
</protein>
<evidence type="ECO:0000256" key="1">
    <source>
        <dbReference type="SAM" id="MobiDB-lite"/>
    </source>
</evidence>
<sequence>MHSQRTQTPVLSHETAGTQTTLPENMFSSTPIKGPGFGPQKRARVESEEEEGFTSPESQVDPNDSTFTPGGSLTTHDSTMS</sequence>
<evidence type="ECO:0000313" key="2">
    <source>
        <dbReference type="EMBL" id="KAG7471501.1"/>
    </source>
</evidence>
<dbReference type="Proteomes" id="UP000693946">
    <property type="component" value="Unassembled WGS sequence"/>
</dbReference>
<dbReference type="EMBL" id="JAGKHQ010000197">
    <property type="protein sequence ID" value="KAG7471501.1"/>
    <property type="molecule type" value="Genomic_DNA"/>
</dbReference>
<evidence type="ECO:0000313" key="3">
    <source>
        <dbReference type="Proteomes" id="UP000693946"/>
    </source>
</evidence>
<feature type="non-terminal residue" evidence="2">
    <location>
        <position position="81"/>
    </location>
</feature>
<feature type="region of interest" description="Disordered" evidence="1">
    <location>
        <begin position="1"/>
        <end position="81"/>
    </location>
</feature>